<evidence type="ECO:0000256" key="4">
    <source>
        <dbReference type="ARBA" id="ARBA00049534"/>
    </source>
</evidence>
<comment type="similarity">
    <text evidence="1">Belongs to the glutaminase family.</text>
</comment>
<evidence type="ECO:0000256" key="6">
    <source>
        <dbReference type="SAM" id="MobiDB-lite"/>
    </source>
</evidence>
<dbReference type="EC" id="3.5.1.2" evidence="2"/>
<feature type="region of interest" description="Disordered" evidence="6">
    <location>
        <begin position="301"/>
        <end position="344"/>
    </location>
</feature>
<dbReference type="PANTHER" id="PTHR12544:SF7">
    <property type="entry name" value="GLUTAMINASE 2-RELATED"/>
    <property type="match status" value="1"/>
</dbReference>
<dbReference type="GO" id="GO:0006537">
    <property type="term" value="P:glutamate biosynthetic process"/>
    <property type="evidence" value="ECO:0007669"/>
    <property type="project" value="TreeGrafter"/>
</dbReference>
<evidence type="ECO:0000313" key="8">
    <source>
        <dbReference type="Proteomes" id="UP000053660"/>
    </source>
</evidence>
<dbReference type="PANTHER" id="PTHR12544">
    <property type="entry name" value="GLUTAMINASE"/>
    <property type="match status" value="1"/>
</dbReference>
<evidence type="ECO:0000256" key="5">
    <source>
        <dbReference type="PROSITE-ProRule" id="PRU00023"/>
    </source>
</evidence>
<gene>
    <name evidence="7" type="ORF">OESDEN_02650</name>
</gene>
<dbReference type="Proteomes" id="UP000053660">
    <property type="component" value="Unassembled WGS sequence"/>
</dbReference>
<dbReference type="Gene3D" id="1.25.40.20">
    <property type="entry name" value="Ankyrin repeat-containing domain"/>
    <property type="match status" value="1"/>
</dbReference>
<evidence type="ECO:0000313" key="7">
    <source>
        <dbReference type="EMBL" id="KHJ97369.1"/>
    </source>
</evidence>
<dbReference type="AlphaFoldDB" id="A0A0B1TJC4"/>
<dbReference type="InterPro" id="IPR015868">
    <property type="entry name" value="Glutaminase"/>
</dbReference>
<feature type="repeat" description="ANK" evidence="5">
    <location>
        <begin position="241"/>
        <end position="263"/>
    </location>
</feature>
<dbReference type="FunFam" id="1.25.40.20:FF:000069">
    <property type="entry name" value="Glutaminase, isoform E"/>
    <property type="match status" value="1"/>
</dbReference>
<evidence type="ECO:0000256" key="2">
    <source>
        <dbReference type="ARBA" id="ARBA00012918"/>
    </source>
</evidence>
<dbReference type="InterPro" id="IPR002110">
    <property type="entry name" value="Ankyrin_rpt"/>
</dbReference>
<dbReference type="GO" id="GO:0004359">
    <property type="term" value="F:glutaminase activity"/>
    <property type="evidence" value="ECO:0007669"/>
    <property type="project" value="UniProtKB-EC"/>
</dbReference>
<dbReference type="PROSITE" id="PS50297">
    <property type="entry name" value="ANK_REP_REGION"/>
    <property type="match status" value="1"/>
</dbReference>
<dbReference type="SUPFAM" id="SSF48403">
    <property type="entry name" value="Ankyrin repeat"/>
    <property type="match status" value="1"/>
</dbReference>
<dbReference type="Gene3D" id="3.40.710.10">
    <property type="entry name" value="DD-peptidase/beta-lactamase superfamily"/>
    <property type="match status" value="1"/>
</dbReference>
<dbReference type="EMBL" id="KN549464">
    <property type="protein sequence ID" value="KHJ97369.1"/>
    <property type="molecule type" value="Genomic_DNA"/>
</dbReference>
<keyword evidence="3" id="KW-0378">Hydrolase</keyword>
<comment type="catalytic activity">
    <reaction evidence="4">
        <text>L-glutamine + H2O = L-glutamate + NH4(+)</text>
        <dbReference type="Rhea" id="RHEA:15889"/>
        <dbReference type="ChEBI" id="CHEBI:15377"/>
        <dbReference type="ChEBI" id="CHEBI:28938"/>
        <dbReference type="ChEBI" id="CHEBI:29985"/>
        <dbReference type="ChEBI" id="CHEBI:58359"/>
        <dbReference type="EC" id="3.5.1.2"/>
    </reaction>
</comment>
<dbReference type="Pfam" id="PF04960">
    <property type="entry name" value="Glutaminase"/>
    <property type="match status" value="1"/>
</dbReference>
<sequence length="344" mass="38301">MTLPLSFLQVITQYRKIAGGEYIGFNNATFLSERATADRNYALAYYMKENKCFPKETTSLTDALDFYFQLCSIEGNCESLSVMAATLANGGVCPITEEKCIDSNPCRDVLSLMYSCGMYDASGQFSFSVGLPAKSGVSGVMIVVVPNVMGIALWSPPLDQLGNSTRGVAFCKKLVSKFTFHNYDCLLHTTSNKVDPRRRDRHREQESIAPALYVARSRDIVALRRMFMQGYDYDLSATDYDDRTPLHVAASEGDLAIVKFLVNVAKVDVTTKDRWGRSALDDARFFKHEDCAKFLEKAISRPEGRSQSVSSAELEDDDEGNHPAKNSEENRPQPMFAITSGEKQ</sequence>
<proteinExistence type="inferred from homology"/>
<keyword evidence="8" id="KW-1185">Reference proteome</keyword>
<dbReference type="SMART" id="SM00248">
    <property type="entry name" value="ANK"/>
    <property type="match status" value="1"/>
</dbReference>
<dbReference type="PROSITE" id="PS50088">
    <property type="entry name" value="ANK_REPEAT"/>
    <property type="match status" value="1"/>
</dbReference>
<keyword evidence="5" id="KW-0040">ANK repeat</keyword>
<dbReference type="SUPFAM" id="SSF56601">
    <property type="entry name" value="beta-lactamase/transpeptidase-like"/>
    <property type="match status" value="1"/>
</dbReference>
<dbReference type="OrthoDB" id="9995210at2759"/>
<dbReference type="Pfam" id="PF12796">
    <property type="entry name" value="Ank_2"/>
    <property type="match status" value="1"/>
</dbReference>
<name>A0A0B1TJC4_OESDE</name>
<protein>
    <recommendedName>
        <fullName evidence="2">glutaminase</fullName>
        <ecNumber evidence="2">3.5.1.2</ecNumber>
    </recommendedName>
</protein>
<accession>A0A0B1TJC4</accession>
<dbReference type="InterPro" id="IPR012338">
    <property type="entry name" value="Beta-lactam/transpept-like"/>
</dbReference>
<organism evidence="7 8">
    <name type="scientific">Oesophagostomum dentatum</name>
    <name type="common">Nodular worm</name>
    <dbReference type="NCBI Taxonomy" id="61180"/>
    <lineage>
        <taxon>Eukaryota</taxon>
        <taxon>Metazoa</taxon>
        <taxon>Ecdysozoa</taxon>
        <taxon>Nematoda</taxon>
        <taxon>Chromadorea</taxon>
        <taxon>Rhabditida</taxon>
        <taxon>Rhabditina</taxon>
        <taxon>Rhabditomorpha</taxon>
        <taxon>Strongyloidea</taxon>
        <taxon>Strongylidae</taxon>
        <taxon>Oesophagostomum</taxon>
    </lineage>
</organism>
<feature type="compositionally biased region" description="Basic and acidic residues" evidence="6">
    <location>
        <begin position="320"/>
        <end position="331"/>
    </location>
</feature>
<evidence type="ECO:0000256" key="1">
    <source>
        <dbReference type="ARBA" id="ARBA00011076"/>
    </source>
</evidence>
<dbReference type="GO" id="GO:0006543">
    <property type="term" value="P:L-glutamine catabolic process"/>
    <property type="evidence" value="ECO:0007669"/>
    <property type="project" value="TreeGrafter"/>
</dbReference>
<dbReference type="InterPro" id="IPR036770">
    <property type="entry name" value="Ankyrin_rpt-contain_sf"/>
</dbReference>
<evidence type="ECO:0000256" key="3">
    <source>
        <dbReference type="ARBA" id="ARBA00022801"/>
    </source>
</evidence>
<reference evidence="7 8" key="1">
    <citation type="submission" date="2014-03" db="EMBL/GenBank/DDBJ databases">
        <title>Draft genome of the hookworm Oesophagostomum dentatum.</title>
        <authorList>
            <person name="Mitreva M."/>
        </authorList>
    </citation>
    <scope>NUCLEOTIDE SEQUENCE [LARGE SCALE GENOMIC DNA]</scope>
    <source>
        <strain evidence="7 8">OD-Hann</strain>
    </source>
</reference>